<dbReference type="GO" id="GO:0030286">
    <property type="term" value="C:dynein complex"/>
    <property type="evidence" value="ECO:0007669"/>
    <property type="project" value="InterPro"/>
</dbReference>
<proteinExistence type="predicted"/>
<dbReference type="GO" id="GO:0045505">
    <property type="term" value="F:dynein intermediate chain binding"/>
    <property type="evidence" value="ECO:0007669"/>
    <property type="project" value="InterPro"/>
</dbReference>
<protein>
    <submittedName>
        <fullName evidence="2">DYH10 protein</fullName>
    </submittedName>
</protein>
<organism evidence="2 3">
    <name type="scientific">Penelope pileata</name>
    <dbReference type="NCBI Taxonomy" id="1118817"/>
    <lineage>
        <taxon>Eukaryota</taxon>
        <taxon>Metazoa</taxon>
        <taxon>Chordata</taxon>
        <taxon>Craniata</taxon>
        <taxon>Vertebrata</taxon>
        <taxon>Euteleostomi</taxon>
        <taxon>Archelosauria</taxon>
        <taxon>Archosauria</taxon>
        <taxon>Dinosauria</taxon>
        <taxon>Saurischia</taxon>
        <taxon>Theropoda</taxon>
        <taxon>Coelurosauria</taxon>
        <taxon>Aves</taxon>
        <taxon>Neognathae</taxon>
        <taxon>Galloanserae</taxon>
        <taxon>Galliformes</taxon>
        <taxon>Cracidae</taxon>
        <taxon>Penelope</taxon>
    </lineage>
</organism>
<dbReference type="Pfam" id="PF08385">
    <property type="entry name" value="DHC_N1"/>
    <property type="match status" value="2"/>
</dbReference>
<evidence type="ECO:0000313" key="2">
    <source>
        <dbReference type="EMBL" id="NXC42390.1"/>
    </source>
</evidence>
<dbReference type="Proteomes" id="UP000613066">
    <property type="component" value="Unassembled WGS sequence"/>
</dbReference>
<accession>A0A851NQW0</accession>
<name>A0A851NQW0_9GALL</name>
<feature type="non-terminal residue" evidence="2">
    <location>
        <position position="1"/>
    </location>
</feature>
<dbReference type="EMBL" id="WBMW01002207">
    <property type="protein sequence ID" value="NXC42390.1"/>
    <property type="molecule type" value="Genomic_DNA"/>
</dbReference>
<dbReference type="GO" id="GO:0007018">
    <property type="term" value="P:microtubule-based movement"/>
    <property type="evidence" value="ECO:0007669"/>
    <property type="project" value="InterPro"/>
</dbReference>
<feature type="domain" description="Dynein heavy chain tail" evidence="1">
    <location>
        <begin position="24"/>
        <end position="323"/>
    </location>
</feature>
<comment type="caution">
    <text evidence="2">The sequence shown here is derived from an EMBL/GenBank/DDBJ whole genome shotgun (WGS) entry which is preliminary data.</text>
</comment>
<dbReference type="AlphaFoldDB" id="A0A851NQW0"/>
<sequence length="867" mass="101045">IKLPMPAVNLDGEVSVLATVPEVVEALESCVMTWQKLISTTLEEQLEKVPQGNGPLAEIDLWCERNAILSDLSEQTKLPGVKKVLAILQEAESVRIRDLQIVLCELRTYSDEALDNVRFLSTLEHHLRNLTHGTGFYVVLDTIPLLMNALRMVWIISRHYNTDERMVPLMERIAWQISTRVCKALDLHTLFKEDRAAAKKKIAEAKSTLEQWKTSYFAVRAQIEATGREQHWEFNRKLLFGKTDYMASICQDLYDILQIIEEFYNVFSFELKAVTGDPKHIDDLLRRVDKLTSPLEELTFDPFNQKSGHDWKLIMEDFRTEVSVEYVKQIFVQNLKDPPLCKNHPPVAGAIYWSRSLFYRIKHTIVRFQEVEGLLASERGKQVKQIYLQVAKRMKEYENQKYDQWRHGTEQILPLLLKKPLLAVVAVTEDSVTTEKSVRFIVNFSARLQEIIIETKYMEQLEFEIPEIARNVALQEEKYLRHTNGLKNMLDHYHSLMGTLNEAETKLLDDHIQELWRVFRPGQRRLNWNSLGIDDFIVQCTQAIRKFELLVRQIHGNSEDISSYLLLIESTNLFKFPLSKSSELPNVKEFFEHIKRERVKDIEHMVRKYTAIPQFLTQVKELTITNSDKSPKLTSYYAYWEKRIYQALTQLILKNLQAFNAAVLANVPLFQIEAVLSPPKITLQPNASEIHKMTVQCIRDCVEVTKHFVRWMYGTCTECPPQHVTEDEVITFTFYSDISQNPLIIEQAALIIQNVHKVLTSLSKYLNCWERYSYLWTVNKDVATKKLAAEIPSYVTFDEKLHFYMRIAQEVTQQTLIKDEQFIRLCLGPLVYAVERNAKDWMISLGKLLNESVRKDLFDLQEEIEVG</sequence>
<gene>
    <name evidence="2" type="primary">Dnah10</name>
    <name evidence="2" type="ORF">PENPIL_R12131</name>
</gene>
<evidence type="ECO:0000313" key="3">
    <source>
        <dbReference type="Proteomes" id="UP000613066"/>
    </source>
</evidence>
<dbReference type="OrthoDB" id="64868at2759"/>
<reference evidence="2" key="1">
    <citation type="submission" date="2019-09" db="EMBL/GenBank/DDBJ databases">
        <title>Bird 10,000 Genomes (B10K) Project - Family phase.</title>
        <authorList>
            <person name="Zhang G."/>
        </authorList>
    </citation>
    <scope>NUCLEOTIDE SEQUENCE</scope>
    <source>
        <strain evidence="2">B10K-DU-001-08</strain>
        <tissue evidence="2">Muscle</tissue>
    </source>
</reference>
<dbReference type="PANTHER" id="PTHR22878:SF63">
    <property type="entry name" value="DYNEIN AXONEMAL HEAVY CHAIN 10"/>
    <property type="match status" value="1"/>
</dbReference>
<dbReference type="InterPro" id="IPR026983">
    <property type="entry name" value="DHC"/>
</dbReference>
<feature type="non-terminal residue" evidence="2">
    <location>
        <position position="867"/>
    </location>
</feature>
<feature type="domain" description="Dynein heavy chain tail" evidence="1">
    <location>
        <begin position="324"/>
        <end position="536"/>
    </location>
</feature>
<keyword evidence="3" id="KW-1185">Reference proteome</keyword>
<dbReference type="GO" id="GO:0051959">
    <property type="term" value="F:dynein light intermediate chain binding"/>
    <property type="evidence" value="ECO:0007669"/>
    <property type="project" value="InterPro"/>
</dbReference>
<evidence type="ECO:0000259" key="1">
    <source>
        <dbReference type="Pfam" id="PF08385"/>
    </source>
</evidence>
<dbReference type="InterPro" id="IPR013594">
    <property type="entry name" value="Dynein_heavy_tail"/>
</dbReference>
<dbReference type="PANTHER" id="PTHR22878">
    <property type="entry name" value="DYNEIN HEAVY CHAIN 6, AXONEMAL-LIKE-RELATED"/>
    <property type="match status" value="1"/>
</dbReference>